<keyword evidence="2" id="KW-1185">Reference proteome</keyword>
<sequence length="124" mass="13942">MAELLRSNDYQRDTTRRHQHGAVAETLTHLVRHSKPIIISCGCHPRNVAHLCTVWHHVRPAARADPNSLDVSVTSHVTRPKQTDLHDVFQGLDTISRGSARLLLQFGSTQDTNKYHARGNPNLL</sequence>
<gene>
    <name evidence="1" type="ORF">BaRGS_00017813</name>
</gene>
<reference evidence="1 2" key="1">
    <citation type="journal article" date="2023" name="Sci. Data">
        <title>Genome assembly of the Korean intertidal mud-creeper Batillaria attramentaria.</title>
        <authorList>
            <person name="Patra A.K."/>
            <person name="Ho P.T."/>
            <person name="Jun S."/>
            <person name="Lee S.J."/>
            <person name="Kim Y."/>
            <person name="Won Y.J."/>
        </authorList>
    </citation>
    <scope>NUCLEOTIDE SEQUENCE [LARGE SCALE GENOMIC DNA]</scope>
    <source>
        <strain evidence="1">Wonlab-2016</strain>
    </source>
</reference>
<name>A0ABD0KVA8_9CAEN</name>
<comment type="caution">
    <text evidence="1">The sequence shown here is derived from an EMBL/GenBank/DDBJ whole genome shotgun (WGS) entry which is preliminary data.</text>
</comment>
<accession>A0ABD0KVA8</accession>
<evidence type="ECO:0000313" key="1">
    <source>
        <dbReference type="EMBL" id="KAK7490941.1"/>
    </source>
</evidence>
<dbReference type="EMBL" id="JACVVK020000121">
    <property type="protein sequence ID" value="KAK7490941.1"/>
    <property type="molecule type" value="Genomic_DNA"/>
</dbReference>
<proteinExistence type="predicted"/>
<organism evidence="1 2">
    <name type="scientific">Batillaria attramentaria</name>
    <dbReference type="NCBI Taxonomy" id="370345"/>
    <lineage>
        <taxon>Eukaryota</taxon>
        <taxon>Metazoa</taxon>
        <taxon>Spiralia</taxon>
        <taxon>Lophotrochozoa</taxon>
        <taxon>Mollusca</taxon>
        <taxon>Gastropoda</taxon>
        <taxon>Caenogastropoda</taxon>
        <taxon>Sorbeoconcha</taxon>
        <taxon>Cerithioidea</taxon>
        <taxon>Batillariidae</taxon>
        <taxon>Batillaria</taxon>
    </lineage>
</organism>
<protein>
    <submittedName>
        <fullName evidence="1">Uncharacterized protein</fullName>
    </submittedName>
</protein>
<evidence type="ECO:0000313" key="2">
    <source>
        <dbReference type="Proteomes" id="UP001519460"/>
    </source>
</evidence>
<dbReference type="AlphaFoldDB" id="A0ABD0KVA8"/>
<dbReference type="Proteomes" id="UP001519460">
    <property type="component" value="Unassembled WGS sequence"/>
</dbReference>